<evidence type="ECO:0000256" key="2">
    <source>
        <dbReference type="SAM" id="Phobius"/>
    </source>
</evidence>
<dbReference type="EMBL" id="JDYK01000017">
    <property type="protein sequence ID" value="EWS80249.1"/>
    <property type="molecule type" value="Genomic_DNA"/>
</dbReference>
<comment type="caution">
    <text evidence="4">The sequence shown here is derived from an EMBL/GenBank/DDBJ whole genome shotgun (WGS) entry which is preliminary data.</text>
</comment>
<dbReference type="Proteomes" id="UP000023067">
    <property type="component" value="Unassembled WGS sequence"/>
</dbReference>
<evidence type="ECO:0000259" key="3">
    <source>
        <dbReference type="Pfam" id="PF07811"/>
    </source>
</evidence>
<evidence type="ECO:0000313" key="5">
    <source>
        <dbReference type="Proteomes" id="UP000023067"/>
    </source>
</evidence>
<feature type="region of interest" description="Disordered" evidence="1">
    <location>
        <begin position="62"/>
        <end position="85"/>
    </location>
</feature>
<keyword evidence="5" id="KW-1185">Reference proteome</keyword>
<feature type="region of interest" description="Disordered" evidence="1">
    <location>
        <begin position="1"/>
        <end position="20"/>
    </location>
</feature>
<dbReference type="AlphaFoldDB" id="Z9JPX6"/>
<keyword evidence="2" id="KW-1133">Transmembrane helix</keyword>
<dbReference type="Pfam" id="PF07811">
    <property type="entry name" value="TadE"/>
    <property type="match status" value="1"/>
</dbReference>
<keyword evidence="2" id="KW-0812">Transmembrane</keyword>
<dbReference type="InterPro" id="IPR049790">
    <property type="entry name" value="Rv3655c/TadE"/>
</dbReference>
<proteinExistence type="predicted"/>
<dbReference type="eggNOG" id="ENOG5033A2X">
    <property type="taxonomic scope" value="Bacteria"/>
</dbReference>
<evidence type="ECO:0000256" key="1">
    <source>
        <dbReference type="SAM" id="MobiDB-lite"/>
    </source>
</evidence>
<gene>
    <name evidence="4" type="ORF">BF93_04380</name>
</gene>
<dbReference type="STRING" id="396014.BF93_04380"/>
<evidence type="ECO:0000313" key="4">
    <source>
        <dbReference type="EMBL" id="EWS80249.1"/>
    </source>
</evidence>
<reference evidence="4 5" key="1">
    <citation type="submission" date="2014-02" db="EMBL/GenBank/DDBJ databases">
        <title>Genome sequence of Brachybacterium phenoliresistens strain W13A50.</title>
        <authorList>
            <person name="Wang X."/>
        </authorList>
    </citation>
    <scope>NUCLEOTIDE SEQUENCE [LARGE SCALE GENOMIC DNA]</scope>
    <source>
        <strain evidence="4 5">W13A50</strain>
    </source>
</reference>
<name>Z9JPX6_9MICO</name>
<accession>Z9JPX6</accession>
<dbReference type="HOGENOM" id="CLU_116311_4_1_11"/>
<dbReference type="RefSeq" id="WP_051487004.1">
    <property type="nucleotide sequence ID" value="NZ_KK070000.1"/>
</dbReference>
<organism evidence="4 5">
    <name type="scientific">Brachybacterium phenoliresistens</name>
    <dbReference type="NCBI Taxonomy" id="396014"/>
    <lineage>
        <taxon>Bacteria</taxon>
        <taxon>Bacillati</taxon>
        <taxon>Actinomycetota</taxon>
        <taxon>Actinomycetes</taxon>
        <taxon>Micrococcales</taxon>
        <taxon>Dermabacteraceae</taxon>
        <taxon>Brachybacterium</taxon>
    </lineage>
</organism>
<sequence length="149" mass="15394">MTGTPRSGRPRSSSLREDRGSATAETAIVLPVIVALVLVIAVAGVGLSLQVRLEAAARAGARELARGESPGSAREAAQRVGGADTQVSIGGDGTWVRVETSRTLHGPAGLLSGARWTLRADAEARREPHLLDGAAFAVAGFPARRRRGP</sequence>
<feature type="compositionally biased region" description="Low complexity" evidence="1">
    <location>
        <begin position="1"/>
        <end position="13"/>
    </location>
</feature>
<dbReference type="NCBIfam" id="NF041390">
    <property type="entry name" value="TadE_Rv3655c"/>
    <property type="match status" value="1"/>
</dbReference>
<keyword evidence="2" id="KW-0472">Membrane</keyword>
<dbReference type="OrthoDB" id="4794044at2"/>
<feature type="transmembrane region" description="Helical" evidence="2">
    <location>
        <begin position="28"/>
        <end position="49"/>
    </location>
</feature>
<dbReference type="PATRIC" id="fig|396014.3.peg.2907"/>
<dbReference type="InterPro" id="IPR012495">
    <property type="entry name" value="TadE-like_dom"/>
</dbReference>
<protein>
    <submittedName>
        <fullName evidence="4">TadE family protein</fullName>
    </submittedName>
</protein>
<feature type="domain" description="TadE-like" evidence="3">
    <location>
        <begin position="20"/>
        <end position="62"/>
    </location>
</feature>